<dbReference type="AlphaFoldDB" id="A0AAV4W2E4"/>
<comment type="caution">
    <text evidence="1">The sequence shown here is derived from an EMBL/GenBank/DDBJ whole genome shotgun (WGS) entry which is preliminary data.</text>
</comment>
<evidence type="ECO:0000313" key="1">
    <source>
        <dbReference type="EMBL" id="GIY76882.1"/>
    </source>
</evidence>
<proteinExistence type="predicted"/>
<protein>
    <submittedName>
        <fullName evidence="1">Uncharacterized protein</fullName>
    </submittedName>
</protein>
<gene>
    <name evidence="1" type="ORF">CEXT_205731</name>
</gene>
<name>A0AAV4W2E4_CAEEX</name>
<evidence type="ECO:0000313" key="2">
    <source>
        <dbReference type="Proteomes" id="UP001054945"/>
    </source>
</evidence>
<reference evidence="1 2" key="1">
    <citation type="submission" date="2021-06" db="EMBL/GenBank/DDBJ databases">
        <title>Caerostris extrusa draft genome.</title>
        <authorList>
            <person name="Kono N."/>
            <person name="Arakawa K."/>
        </authorList>
    </citation>
    <scope>NUCLEOTIDE SEQUENCE [LARGE SCALE GENOMIC DNA]</scope>
</reference>
<organism evidence="1 2">
    <name type="scientific">Caerostris extrusa</name>
    <name type="common">Bark spider</name>
    <name type="synonym">Caerostris bankana</name>
    <dbReference type="NCBI Taxonomy" id="172846"/>
    <lineage>
        <taxon>Eukaryota</taxon>
        <taxon>Metazoa</taxon>
        <taxon>Ecdysozoa</taxon>
        <taxon>Arthropoda</taxon>
        <taxon>Chelicerata</taxon>
        <taxon>Arachnida</taxon>
        <taxon>Araneae</taxon>
        <taxon>Araneomorphae</taxon>
        <taxon>Entelegynae</taxon>
        <taxon>Araneoidea</taxon>
        <taxon>Araneidae</taxon>
        <taxon>Caerostris</taxon>
    </lineage>
</organism>
<dbReference type="EMBL" id="BPLR01015545">
    <property type="protein sequence ID" value="GIY76882.1"/>
    <property type="molecule type" value="Genomic_DNA"/>
</dbReference>
<sequence>MRIPRNRRGKKSQSQETAVFRFIYSFAIHNSPSLTRDRTFLPLQGFPISCAPQKGAQHMFIREEAIKRRHCCVFIKAVRLCSSALTELYDVGAVLQIL</sequence>
<dbReference type="Proteomes" id="UP001054945">
    <property type="component" value="Unassembled WGS sequence"/>
</dbReference>
<keyword evidence="2" id="KW-1185">Reference proteome</keyword>
<accession>A0AAV4W2E4</accession>